<accession>A0ABU1TEU0</accession>
<proteinExistence type="predicted"/>
<gene>
    <name evidence="11" type="ORF">J2W55_003697</name>
</gene>
<dbReference type="InterPro" id="IPR050250">
    <property type="entry name" value="Macrolide_Exporter_MacB"/>
</dbReference>
<evidence type="ECO:0000256" key="3">
    <source>
        <dbReference type="ARBA" id="ARBA00022692"/>
    </source>
</evidence>
<dbReference type="PROSITE" id="PS01124">
    <property type="entry name" value="HTH_ARAC_FAMILY_2"/>
    <property type="match status" value="1"/>
</dbReference>
<dbReference type="InterPro" id="IPR003838">
    <property type="entry name" value="ABC3_permease_C"/>
</dbReference>
<dbReference type="InterPro" id="IPR018060">
    <property type="entry name" value="HTH_AraC"/>
</dbReference>
<evidence type="ECO:0000259" key="10">
    <source>
        <dbReference type="PROSITE" id="PS01124"/>
    </source>
</evidence>
<dbReference type="Pfam" id="PF12833">
    <property type="entry name" value="HTH_18"/>
    <property type="match status" value="1"/>
</dbReference>
<feature type="transmembrane region" description="Helical" evidence="9">
    <location>
        <begin position="755"/>
        <end position="776"/>
    </location>
</feature>
<evidence type="ECO:0000256" key="8">
    <source>
        <dbReference type="ARBA" id="ARBA00023163"/>
    </source>
</evidence>
<dbReference type="SUPFAM" id="SSF46689">
    <property type="entry name" value="Homeodomain-like"/>
    <property type="match status" value="1"/>
</dbReference>
<feature type="transmembrane region" description="Helical" evidence="9">
    <location>
        <begin position="842"/>
        <end position="866"/>
    </location>
</feature>
<keyword evidence="2" id="KW-1003">Cell membrane</keyword>
<comment type="subcellular location">
    <subcellularLocation>
        <location evidence="1">Cell membrane</location>
        <topology evidence="1">Multi-pass membrane protein</topology>
    </subcellularLocation>
</comment>
<feature type="transmembrane region" description="Helical" evidence="9">
    <location>
        <begin position="431"/>
        <end position="452"/>
    </location>
</feature>
<reference evidence="11 12" key="1">
    <citation type="submission" date="2023-07" db="EMBL/GenBank/DDBJ databases">
        <title>Sorghum-associated microbial communities from plants grown in Nebraska, USA.</title>
        <authorList>
            <person name="Schachtman D."/>
        </authorList>
    </citation>
    <scope>NUCLEOTIDE SEQUENCE [LARGE SCALE GENOMIC DNA]</scope>
    <source>
        <strain evidence="11 12">3262</strain>
    </source>
</reference>
<keyword evidence="5" id="KW-0805">Transcription regulation</keyword>
<keyword evidence="12" id="KW-1185">Reference proteome</keyword>
<feature type="transmembrane region" description="Helical" evidence="9">
    <location>
        <begin position="70"/>
        <end position="90"/>
    </location>
</feature>
<evidence type="ECO:0000256" key="5">
    <source>
        <dbReference type="ARBA" id="ARBA00023015"/>
    </source>
</evidence>
<dbReference type="SMART" id="SM00342">
    <property type="entry name" value="HTH_ARAC"/>
    <property type="match status" value="1"/>
</dbReference>
<evidence type="ECO:0000256" key="1">
    <source>
        <dbReference type="ARBA" id="ARBA00004651"/>
    </source>
</evidence>
<evidence type="ECO:0000256" key="4">
    <source>
        <dbReference type="ARBA" id="ARBA00022989"/>
    </source>
</evidence>
<dbReference type="RefSeq" id="WP_310098781.1">
    <property type="nucleotide sequence ID" value="NZ_JAVDUU010000003.1"/>
</dbReference>
<evidence type="ECO:0000256" key="9">
    <source>
        <dbReference type="SAM" id="Phobius"/>
    </source>
</evidence>
<dbReference type="EMBL" id="JAVDUU010000003">
    <property type="protein sequence ID" value="MDR6943844.1"/>
    <property type="molecule type" value="Genomic_DNA"/>
</dbReference>
<dbReference type="InterPro" id="IPR009057">
    <property type="entry name" value="Homeodomain-like_sf"/>
</dbReference>
<keyword evidence="6" id="KW-0238">DNA-binding</keyword>
<evidence type="ECO:0000256" key="6">
    <source>
        <dbReference type="ARBA" id="ARBA00023125"/>
    </source>
</evidence>
<feature type="transmembrane region" description="Helical" evidence="9">
    <location>
        <begin position="704"/>
        <end position="724"/>
    </location>
</feature>
<dbReference type="InterPro" id="IPR025857">
    <property type="entry name" value="MacB_PCD"/>
</dbReference>
<organism evidence="11 12">
    <name type="scientific">Mucilaginibacter pocheonensis</name>
    <dbReference type="NCBI Taxonomy" id="398050"/>
    <lineage>
        <taxon>Bacteria</taxon>
        <taxon>Pseudomonadati</taxon>
        <taxon>Bacteroidota</taxon>
        <taxon>Sphingobacteriia</taxon>
        <taxon>Sphingobacteriales</taxon>
        <taxon>Sphingobacteriaceae</taxon>
        <taxon>Mucilaginibacter</taxon>
    </lineage>
</organism>
<feature type="transmembrane region" description="Helical" evidence="9">
    <location>
        <begin position="218"/>
        <end position="241"/>
    </location>
</feature>
<sequence>MNSYTFHINLYDLAFLGTIFSGLNFALLLWFTKRSNQQANRFISLALVVTVLWMISVLGINIRLGTYLPHWSWVPFRFSLALGPLIFFYVLKITRPEYKFRFKNMLHFSPLLLELGVHILEVKEGFRTGGATYDTRIFQQLNPVLQLLAFVSVVTYLYQSHKLINRFYRQLKFNELSDRYRHQLRWLRNLLTGFGLLGLLWIPFIAVDYFYYNNRLGIQAYFPLYFLFAVMVIWMAVIAFLRSEINVAADTPAFLKPIAAAALKQKSILLRKAVKENSYYLDPELNLPSLAEKLKIPVHELSRIINVALKKSFSDFINEYRVRDVIAKMQNSTYDHITLLGIAYESGFNSKATFNRIFKQMTGGSPIEYKTHLKKEVSSYNLRRNPQFAVVISNNETMPKWYSGQINHNYMLRNYLKIAWRNLIKNKASSFINICGLAVGMAVAMLIGLWIWDELSFNRYHQNYDRIIQVMQKEKSLGNINVWDHMPYPLVNVLKTNYHKDFKHIVTATEADNFYLSQGEHKIVQTGQYIEATGPEMLTLKMLSGTWAALSDPHSVLLSASVAKKLFGDTDPLDKTMKVSGTWDVHTTVDLKVTGIYEDLPQNTRFHTTQFFLPWDLYATADKRLSTMAWDDHRFLIYAEILPGVDLDKVSAHIRDAELKVIRHMDNMKQEVVANPEILLNPMKNWHLYSNTKDGVVDKGPVQFVWIVGIIGGFVLLLACINFMNLSTARSEKRASEVGIRKAIGSTRSQLISQFFSESLLMALVAFTIALLFAILTLPLLNDLSAKQIDIPFSNIWFWLACLSFILFTGLLAGIYPALYLSSFRPVKVLKGSFRAGRMASVPRKVLVVVQFTVSMVLIICTVIVYNQLIFAKSRPVGYSRDGLVIVPMQSIDYQGKQDVLRNELKSTGAVVEVAESESPVTGVSSNNGGFTWKGKAAGTEERFGTLTVTAEYGKTVGWQFENGRDFSKDFSADSASFVINEAAAKYMGLQNPINETIHWKSKWNNVDKDFRIIGVIKDMVMESPYNAVKPVVFRLGGNPNWIFIRINPQISVSSALPKIAGVFKKIVPSVSFTYSFADEEYAKKFTAEEQIGKLTRFFSGLAIFISCLGLFGMAMFMAEQRTKEIGVRKVLGATVFTLWRLLSKDFVTLVIISLLIAAPMAWYFMVKWLQGYQYRTPISWWVFVITGIGALVVTLFTVSYQGIKTALTNPAKSLRSE</sequence>
<keyword evidence="4 9" id="KW-1133">Transmembrane helix</keyword>
<dbReference type="PANTHER" id="PTHR30572">
    <property type="entry name" value="MEMBRANE COMPONENT OF TRANSPORTER-RELATED"/>
    <property type="match status" value="1"/>
</dbReference>
<protein>
    <submittedName>
        <fullName evidence="11">ABC-type antimicrobial peptide transport system permease subunit/AraC-like DNA-binding protein</fullName>
    </submittedName>
</protein>
<name>A0ABU1TEU0_9SPHI</name>
<feature type="domain" description="HTH araC/xylS-type" evidence="10">
    <location>
        <begin position="271"/>
        <end position="372"/>
    </location>
</feature>
<evidence type="ECO:0000256" key="2">
    <source>
        <dbReference type="ARBA" id="ARBA00022475"/>
    </source>
</evidence>
<dbReference type="PROSITE" id="PS00041">
    <property type="entry name" value="HTH_ARAC_FAMILY_1"/>
    <property type="match status" value="1"/>
</dbReference>
<dbReference type="Pfam" id="PF12704">
    <property type="entry name" value="MacB_PCD"/>
    <property type="match status" value="2"/>
</dbReference>
<evidence type="ECO:0000313" key="12">
    <source>
        <dbReference type="Proteomes" id="UP001247620"/>
    </source>
</evidence>
<feature type="transmembrane region" description="Helical" evidence="9">
    <location>
        <begin position="1179"/>
        <end position="1199"/>
    </location>
</feature>
<evidence type="ECO:0000313" key="11">
    <source>
        <dbReference type="EMBL" id="MDR6943844.1"/>
    </source>
</evidence>
<dbReference type="Pfam" id="PF02687">
    <property type="entry name" value="FtsX"/>
    <property type="match status" value="2"/>
</dbReference>
<evidence type="ECO:0000256" key="7">
    <source>
        <dbReference type="ARBA" id="ARBA00023136"/>
    </source>
</evidence>
<keyword evidence="7 9" id="KW-0472">Membrane</keyword>
<feature type="transmembrane region" description="Helical" evidence="9">
    <location>
        <begin position="1098"/>
        <end position="1119"/>
    </location>
</feature>
<dbReference type="Proteomes" id="UP001247620">
    <property type="component" value="Unassembled WGS sequence"/>
</dbReference>
<feature type="transmembrane region" description="Helical" evidence="9">
    <location>
        <begin position="13"/>
        <end position="31"/>
    </location>
</feature>
<dbReference type="PANTHER" id="PTHR30572:SF18">
    <property type="entry name" value="ABC-TYPE MACROLIDE FAMILY EXPORT SYSTEM PERMEASE COMPONENT 2"/>
    <property type="match status" value="1"/>
</dbReference>
<feature type="transmembrane region" description="Helical" evidence="9">
    <location>
        <begin position="796"/>
        <end position="821"/>
    </location>
</feature>
<feature type="transmembrane region" description="Helical" evidence="9">
    <location>
        <begin position="190"/>
        <end position="212"/>
    </location>
</feature>
<keyword evidence="8" id="KW-0804">Transcription</keyword>
<feature type="transmembrane region" description="Helical" evidence="9">
    <location>
        <begin position="43"/>
        <end position="64"/>
    </location>
</feature>
<dbReference type="Gene3D" id="1.10.10.60">
    <property type="entry name" value="Homeodomain-like"/>
    <property type="match status" value="2"/>
</dbReference>
<comment type="caution">
    <text evidence="11">The sequence shown here is derived from an EMBL/GenBank/DDBJ whole genome shotgun (WGS) entry which is preliminary data.</text>
</comment>
<keyword evidence="3 9" id="KW-0812">Transmembrane</keyword>
<feature type="transmembrane region" description="Helical" evidence="9">
    <location>
        <begin position="1147"/>
        <end position="1167"/>
    </location>
</feature>
<dbReference type="InterPro" id="IPR018062">
    <property type="entry name" value="HTH_AraC-typ_CS"/>
</dbReference>